<dbReference type="Proteomes" id="UP000054166">
    <property type="component" value="Unassembled WGS sequence"/>
</dbReference>
<dbReference type="SUPFAM" id="SSF47794">
    <property type="entry name" value="Rad51 N-terminal domain-like"/>
    <property type="match status" value="1"/>
</dbReference>
<dbReference type="GO" id="GO:0000166">
    <property type="term" value="F:nucleotide binding"/>
    <property type="evidence" value="ECO:0007669"/>
    <property type="project" value="InterPro"/>
</dbReference>
<organism evidence="1 2">
    <name type="scientific">Piloderma croceum (strain F 1598)</name>
    <dbReference type="NCBI Taxonomy" id="765440"/>
    <lineage>
        <taxon>Eukaryota</taxon>
        <taxon>Fungi</taxon>
        <taxon>Dikarya</taxon>
        <taxon>Basidiomycota</taxon>
        <taxon>Agaricomycotina</taxon>
        <taxon>Agaricomycetes</taxon>
        <taxon>Agaricomycetidae</taxon>
        <taxon>Atheliales</taxon>
        <taxon>Atheliaceae</taxon>
        <taxon>Piloderma</taxon>
    </lineage>
</organism>
<dbReference type="EMBL" id="KN832974">
    <property type="protein sequence ID" value="KIM89758.1"/>
    <property type="molecule type" value="Genomic_DNA"/>
</dbReference>
<dbReference type="InParanoid" id="A0A0C3BT95"/>
<dbReference type="STRING" id="765440.A0A0C3BT95"/>
<name>A0A0C3BT95_PILCF</name>
<reference evidence="2" key="2">
    <citation type="submission" date="2015-01" db="EMBL/GenBank/DDBJ databases">
        <title>Evolutionary Origins and Diversification of the Mycorrhizal Mutualists.</title>
        <authorList>
            <consortium name="DOE Joint Genome Institute"/>
            <consortium name="Mycorrhizal Genomics Consortium"/>
            <person name="Kohler A."/>
            <person name="Kuo A."/>
            <person name="Nagy L.G."/>
            <person name="Floudas D."/>
            <person name="Copeland A."/>
            <person name="Barry K.W."/>
            <person name="Cichocki N."/>
            <person name="Veneault-Fourrey C."/>
            <person name="LaButti K."/>
            <person name="Lindquist E.A."/>
            <person name="Lipzen A."/>
            <person name="Lundell T."/>
            <person name="Morin E."/>
            <person name="Murat C."/>
            <person name="Riley R."/>
            <person name="Ohm R."/>
            <person name="Sun H."/>
            <person name="Tunlid A."/>
            <person name="Henrissat B."/>
            <person name="Grigoriev I.V."/>
            <person name="Hibbett D.S."/>
            <person name="Martin F."/>
        </authorList>
    </citation>
    <scope>NUCLEOTIDE SEQUENCE [LARGE SCALE GENOMIC DNA]</scope>
    <source>
        <strain evidence="2">F 1598</strain>
    </source>
</reference>
<protein>
    <recommendedName>
        <fullName evidence="3">SAM domain-containing protein</fullName>
    </recommendedName>
</protein>
<dbReference type="InterPro" id="IPR010995">
    <property type="entry name" value="DNA_repair_Rad51/TF_NusA_a-hlx"/>
</dbReference>
<dbReference type="OrthoDB" id="3063862at2759"/>
<accession>A0A0C3BT95</accession>
<gene>
    <name evidence="1" type="ORF">PILCRDRAFT_60504</name>
</gene>
<evidence type="ECO:0008006" key="3">
    <source>
        <dbReference type="Google" id="ProtNLM"/>
    </source>
</evidence>
<dbReference type="HOGENOM" id="CLU_1253275_0_0_1"/>
<dbReference type="AlphaFoldDB" id="A0A0C3BT95"/>
<evidence type="ECO:0000313" key="1">
    <source>
        <dbReference type="EMBL" id="KIM89758.1"/>
    </source>
</evidence>
<reference evidence="1 2" key="1">
    <citation type="submission" date="2014-04" db="EMBL/GenBank/DDBJ databases">
        <authorList>
            <consortium name="DOE Joint Genome Institute"/>
            <person name="Kuo A."/>
            <person name="Tarkka M."/>
            <person name="Buscot F."/>
            <person name="Kohler A."/>
            <person name="Nagy L.G."/>
            <person name="Floudas D."/>
            <person name="Copeland A."/>
            <person name="Barry K.W."/>
            <person name="Cichocki N."/>
            <person name="Veneault-Fourrey C."/>
            <person name="LaButti K."/>
            <person name="Lindquist E.A."/>
            <person name="Lipzen A."/>
            <person name="Lundell T."/>
            <person name="Morin E."/>
            <person name="Murat C."/>
            <person name="Sun H."/>
            <person name="Tunlid A."/>
            <person name="Henrissat B."/>
            <person name="Grigoriev I.V."/>
            <person name="Hibbett D.S."/>
            <person name="Martin F."/>
            <person name="Nordberg H.P."/>
            <person name="Cantor M.N."/>
            <person name="Hua S.X."/>
        </authorList>
    </citation>
    <scope>NUCLEOTIDE SEQUENCE [LARGE SCALE GENOMIC DNA]</scope>
    <source>
        <strain evidence="1 2">F 1598</strain>
    </source>
</reference>
<proteinExistence type="predicted"/>
<keyword evidence="2" id="KW-1185">Reference proteome</keyword>
<evidence type="ECO:0000313" key="2">
    <source>
        <dbReference type="Proteomes" id="UP000054166"/>
    </source>
</evidence>
<sequence length="222" mass="24627">MQNPPKILHANINRDTNIRDLQAKWPCTRSGYRASYCFVSDKGEHTQLSHEKLDVWAMSMLKGPEHATLEKPPAHRFFNSTIISPVLQMRKDAKEAKKLTKNTSAGTSNLLAGFVNLATALRAPAPFVAPHPYPLIPQINAITTSLSLLPADRTIGPSLDLEDFCSQFGVDISVHQKLSNEGYKTSHHLQYATVSELKEVGFRIGKITSLKDAVARWSLPLD</sequence>